<comment type="caution">
    <text evidence="2">The sequence shown here is derived from an EMBL/GenBank/DDBJ whole genome shotgun (WGS) entry which is preliminary data.</text>
</comment>
<reference evidence="2 3" key="1">
    <citation type="submission" date="2019-06" db="EMBL/GenBank/DDBJ databases">
        <title>Genomic Encyclopedia of Archaeal and Bacterial Type Strains, Phase II (KMG-II): from individual species to whole genera.</title>
        <authorList>
            <person name="Goeker M."/>
        </authorList>
    </citation>
    <scope>NUCLEOTIDE SEQUENCE [LARGE SCALE GENOMIC DNA]</scope>
    <source>
        <strain evidence="2 3">DSM 7270</strain>
    </source>
</reference>
<sequence>MLCKEVPLEVNLPARMRNERGVILNAVARVDDTRHRCISGRLPYDSIEDFENLLHAVNFRRDWKKPHYAYSEQIAQFALTWNLSLHREFMDYLVRAVGVRHVEKHMGELVHTLRMVGFMHKSRERNAAEAVAMKDGTFDAMLGIEVVSQLLGRESRRERERREAEEKATAEQMRELEELARQEVELQMNPLLNSW</sequence>
<dbReference type="Proteomes" id="UP000316993">
    <property type="component" value="Unassembled WGS sequence"/>
</dbReference>
<organism evidence="2 3">
    <name type="scientific">Acidovorax temperans</name>
    <dbReference type="NCBI Taxonomy" id="80878"/>
    <lineage>
        <taxon>Bacteria</taxon>
        <taxon>Pseudomonadati</taxon>
        <taxon>Pseudomonadota</taxon>
        <taxon>Betaproteobacteria</taxon>
        <taxon>Burkholderiales</taxon>
        <taxon>Comamonadaceae</taxon>
        <taxon>Acidovorax</taxon>
    </lineage>
</organism>
<evidence type="ECO:0000256" key="1">
    <source>
        <dbReference type="SAM" id="Coils"/>
    </source>
</evidence>
<gene>
    <name evidence="2" type="ORF">BDD18_0074</name>
</gene>
<protein>
    <submittedName>
        <fullName evidence="2">Uncharacterized protein</fullName>
    </submittedName>
</protein>
<proteinExistence type="predicted"/>
<accession>A0A543LI73</accession>
<dbReference type="AlphaFoldDB" id="A0A543LI73"/>
<feature type="coiled-coil region" evidence="1">
    <location>
        <begin position="159"/>
        <end position="189"/>
    </location>
</feature>
<evidence type="ECO:0000313" key="3">
    <source>
        <dbReference type="Proteomes" id="UP000316993"/>
    </source>
</evidence>
<name>A0A543LI73_9BURK</name>
<keyword evidence="1" id="KW-0175">Coiled coil</keyword>
<evidence type="ECO:0000313" key="2">
    <source>
        <dbReference type="EMBL" id="TQN06995.1"/>
    </source>
</evidence>
<dbReference type="EMBL" id="VFPV01000001">
    <property type="protein sequence ID" value="TQN06995.1"/>
    <property type="molecule type" value="Genomic_DNA"/>
</dbReference>